<feature type="domain" description="DRBM" evidence="3">
    <location>
        <begin position="442"/>
        <end position="495"/>
    </location>
</feature>
<dbReference type="InterPro" id="IPR014720">
    <property type="entry name" value="dsRBD_dom"/>
</dbReference>
<evidence type="ECO:0000313" key="5">
    <source>
        <dbReference type="Proteomes" id="UP001304243"/>
    </source>
</evidence>
<sequence length="500" mass="56530">MTDTDALEQYIYATFSTITDEQSRPLDITAALPLLKQVLTGYTQQIAEHKFNYIGESAVQFAIHLILADHYSKYEDRVLSAIAKKFTAPLQLYKLIGKQIHLKEYVRPIYLKETLDMIFGILFRYNGIMAIQKLIQDAFICLVNHDLNNTTSPKKLLSPSSSTNQTVNPVKALYELVQANSGAIETEAHEIDDKKWQVKIVAKLNASSLLFSHARTSSSKQKAKTEASRDILNYFTNNPDVYQHLQIAAEGAIDIHALPISESDYCHLFAENTNTRPALETSYWSGSSANLSQSSHEEATVLLENLFLDGKMDVDMDSRQVKRQRQSTHGLSDSAIVKTETLEHQQPLSSPTPSLQPTNTMESNVTYINDEETFQPFNQPAEALMDEATAVRNEKIIKHFRKLFQAHRLVLLQCRTKPGQSKSIFLSFVVQRQDELQVNISIQQGGDSHTPLFHAEVVLRSKTKANVFLKTEGHGRRKKDAEQQAFNKMIEIVTNWNSIT</sequence>
<dbReference type="SUPFAM" id="SSF54768">
    <property type="entry name" value="dsRNA-binding domain-like"/>
    <property type="match status" value="1"/>
</dbReference>
<feature type="region of interest" description="Disordered" evidence="2">
    <location>
        <begin position="340"/>
        <end position="359"/>
    </location>
</feature>
<dbReference type="CDD" id="cd00048">
    <property type="entry name" value="DSRM_SF"/>
    <property type="match status" value="1"/>
</dbReference>
<evidence type="ECO:0000259" key="3">
    <source>
        <dbReference type="PROSITE" id="PS50137"/>
    </source>
</evidence>
<dbReference type="AlphaFoldDB" id="A0AAN7DN52"/>
<dbReference type="Gene3D" id="3.30.160.20">
    <property type="match status" value="1"/>
</dbReference>
<evidence type="ECO:0000256" key="1">
    <source>
        <dbReference type="PROSITE-ProRule" id="PRU00266"/>
    </source>
</evidence>
<name>A0AAN7DN52_9FUNG</name>
<dbReference type="PROSITE" id="PS50137">
    <property type="entry name" value="DS_RBD"/>
    <property type="match status" value="1"/>
</dbReference>
<dbReference type="EMBL" id="JASEJX010000012">
    <property type="protein sequence ID" value="KAK4520002.1"/>
    <property type="molecule type" value="Genomic_DNA"/>
</dbReference>
<dbReference type="RefSeq" id="XP_064686668.1">
    <property type="nucleotide sequence ID" value="XM_064829466.1"/>
</dbReference>
<dbReference type="GeneID" id="89953932"/>
<reference evidence="4 5" key="1">
    <citation type="submission" date="2022-11" db="EMBL/GenBank/DDBJ databases">
        <title>Mucor velutinosus strain NIH1002 WGS.</title>
        <authorList>
            <person name="Subramanian P."/>
            <person name="Mullikin J.C."/>
            <person name="Segre J.A."/>
            <person name="Zelazny A.M."/>
        </authorList>
    </citation>
    <scope>NUCLEOTIDE SEQUENCE [LARGE SCALE GENOMIC DNA]</scope>
    <source>
        <strain evidence="4 5">NIH1002</strain>
    </source>
</reference>
<accession>A0AAN7DN52</accession>
<comment type="caution">
    <text evidence="4">The sequence shown here is derived from an EMBL/GenBank/DDBJ whole genome shotgun (WGS) entry which is preliminary data.</text>
</comment>
<gene>
    <name evidence="4" type="ORF">ATC70_010246</name>
</gene>
<evidence type="ECO:0000313" key="4">
    <source>
        <dbReference type="EMBL" id="KAK4520002.1"/>
    </source>
</evidence>
<proteinExistence type="predicted"/>
<evidence type="ECO:0000256" key="2">
    <source>
        <dbReference type="SAM" id="MobiDB-lite"/>
    </source>
</evidence>
<keyword evidence="5" id="KW-1185">Reference proteome</keyword>
<dbReference type="Proteomes" id="UP001304243">
    <property type="component" value="Unassembled WGS sequence"/>
</dbReference>
<protein>
    <recommendedName>
        <fullName evidence="3">DRBM domain-containing protein</fullName>
    </recommendedName>
</protein>
<feature type="compositionally biased region" description="Low complexity" evidence="2">
    <location>
        <begin position="345"/>
        <end position="358"/>
    </location>
</feature>
<dbReference type="Pfam" id="PF00035">
    <property type="entry name" value="dsrm"/>
    <property type="match status" value="1"/>
</dbReference>
<dbReference type="GO" id="GO:0003723">
    <property type="term" value="F:RNA binding"/>
    <property type="evidence" value="ECO:0007669"/>
    <property type="project" value="UniProtKB-UniRule"/>
</dbReference>
<organism evidence="4 5">
    <name type="scientific">Mucor velutinosus</name>
    <dbReference type="NCBI Taxonomy" id="708070"/>
    <lineage>
        <taxon>Eukaryota</taxon>
        <taxon>Fungi</taxon>
        <taxon>Fungi incertae sedis</taxon>
        <taxon>Mucoromycota</taxon>
        <taxon>Mucoromycotina</taxon>
        <taxon>Mucoromycetes</taxon>
        <taxon>Mucorales</taxon>
        <taxon>Mucorineae</taxon>
        <taxon>Mucoraceae</taxon>
        <taxon>Mucor</taxon>
    </lineage>
</organism>
<keyword evidence="1" id="KW-0694">RNA-binding</keyword>